<organism evidence="6 7">
    <name type="scientific">Actinocatenispora sera</name>
    <dbReference type="NCBI Taxonomy" id="390989"/>
    <lineage>
        <taxon>Bacteria</taxon>
        <taxon>Bacillati</taxon>
        <taxon>Actinomycetota</taxon>
        <taxon>Actinomycetes</taxon>
        <taxon>Micromonosporales</taxon>
        <taxon>Micromonosporaceae</taxon>
        <taxon>Actinocatenispora</taxon>
    </lineage>
</organism>
<keyword evidence="3" id="KW-0378">Hydrolase</keyword>
<name>A0A810L8Q3_9ACTN</name>
<dbReference type="SUPFAM" id="SSF102215">
    <property type="entry name" value="Creatininase"/>
    <property type="match status" value="1"/>
</dbReference>
<dbReference type="GO" id="GO:0016811">
    <property type="term" value="F:hydrolase activity, acting on carbon-nitrogen (but not peptide) bonds, in linear amides"/>
    <property type="evidence" value="ECO:0007669"/>
    <property type="project" value="TreeGrafter"/>
</dbReference>
<dbReference type="Proteomes" id="UP000680750">
    <property type="component" value="Chromosome"/>
</dbReference>
<dbReference type="InterPro" id="IPR003785">
    <property type="entry name" value="Creatininase/forma_Hydrolase"/>
</dbReference>
<evidence type="ECO:0000256" key="1">
    <source>
        <dbReference type="ARBA" id="ARBA00001947"/>
    </source>
</evidence>
<dbReference type="EMBL" id="AP023354">
    <property type="protein sequence ID" value="BCJ31599.1"/>
    <property type="molecule type" value="Genomic_DNA"/>
</dbReference>
<evidence type="ECO:0000256" key="2">
    <source>
        <dbReference type="ARBA" id="ARBA00022723"/>
    </source>
</evidence>
<gene>
    <name evidence="6" type="ORF">Asera_57070</name>
</gene>
<keyword evidence="2" id="KW-0479">Metal-binding</keyword>
<evidence type="ECO:0000256" key="3">
    <source>
        <dbReference type="ARBA" id="ARBA00022801"/>
    </source>
</evidence>
<keyword evidence="7" id="KW-1185">Reference proteome</keyword>
<keyword evidence="4" id="KW-0862">Zinc</keyword>
<dbReference type="GO" id="GO:0009231">
    <property type="term" value="P:riboflavin biosynthetic process"/>
    <property type="evidence" value="ECO:0007669"/>
    <property type="project" value="TreeGrafter"/>
</dbReference>
<dbReference type="RefSeq" id="WP_030444114.1">
    <property type="nucleotide sequence ID" value="NZ_AP023354.1"/>
</dbReference>
<protein>
    <submittedName>
        <fullName evidence="6">Creatinine amidohydrolase</fullName>
    </submittedName>
</protein>
<dbReference type="InterPro" id="IPR024087">
    <property type="entry name" value="Creatininase-like_sf"/>
</dbReference>
<sequence>MYRFEEQTRDRLRELAPSSTVLVPVGSTEQHGPHLPVGTDTTIVTAIAQRAAAAADVPVVVTPTLPYGFAHHHLPFGGTVSLGLVGYLDVLTDIGRSLAVDGFRRIVFLNGHGGNDGAVRSVGDRIVFERELDVHVAGTSYWTCAADALADTDLGVGPVPGHAGGFETSCMLALRPELVRRELMPAPEPDLQPLAYSDIPGATIRRAGVWAASDGRTDDSRHASAETGERALALIAASVAAFLAGFHRSAQ</sequence>
<evidence type="ECO:0000313" key="6">
    <source>
        <dbReference type="EMBL" id="BCJ31599.1"/>
    </source>
</evidence>
<dbReference type="Gene3D" id="3.40.50.10310">
    <property type="entry name" value="Creatininase"/>
    <property type="match status" value="1"/>
</dbReference>
<comment type="similarity">
    <text evidence="5">Belongs to the creatininase superfamily.</text>
</comment>
<evidence type="ECO:0000256" key="5">
    <source>
        <dbReference type="ARBA" id="ARBA00024029"/>
    </source>
</evidence>
<dbReference type="GO" id="GO:0046872">
    <property type="term" value="F:metal ion binding"/>
    <property type="evidence" value="ECO:0007669"/>
    <property type="project" value="UniProtKB-KW"/>
</dbReference>
<evidence type="ECO:0000313" key="7">
    <source>
        <dbReference type="Proteomes" id="UP000680750"/>
    </source>
</evidence>
<dbReference type="PANTHER" id="PTHR35005">
    <property type="entry name" value="3-DEHYDRO-SCYLLO-INOSOSE HYDROLASE"/>
    <property type="match status" value="1"/>
</dbReference>
<comment type="cofactor">
    <cofactor evidence="1">
        <name>Zn(2+)</name>
        <dbReference type="ChEBI" id="CHEBI:29105"/>
    </cofactor>
</comment>
<reference evidence="6" key="1">
    <citation type="submission" date="2020-08" db="EMBL/GenBank/DDBJ databases">
        <title>Whole genome shotgun sequence of Actinocatenispora sera NBRC 101916.</title>
        <authorList>
            <person name="Komaki H."/>
            <person name="Tamura T."/>
        </authorList>
    </citation>
    <scope>NUCLEOTIDE SEQUENCE</scope>
    <source>
        <strain evidence="6">NBRC 101916</strain>
    </source>
</reference>
<proteinExistence type="inferred from homology"/>
<accession>A0A810L8Q3</accession>
<dbReference type="OrthoDB" id="9801445at2"/>
<dbReference type="PANTHER" id="PTHR35005:SF1">
    <property type="entry name" value="2-AMINO-5-FORMYLAMINO-6-RIBOSYLAMINOPYRIMIDIN-4(3H)-ONE 5'-MONOPHOSPHATE DEFORMYLASE"/>
    <property type="match status" value="1"/>
</dbReference>
<dbReference type="AlphaFoldDB" id="A0A810L8Q3"/>
<evidence type="ECO:0000256" key="4">
    <source>
        <dbReference type="ARBA" id="ARBA00022833"/>
    </source>
</evidence>
<dbReference type="Pfam" id="PF02633">
    <property type="entry name" value="Creatininase"/>
    <property type="match status" value="1"/>
</dbReference>
<dbReference type="KEGG" id="aser:Asera_57070"/>